<feature type="chain" id="PRO_5044878044" evidence="2">
    <location>
        <begin position="25"/>
        <end position="420"/>
    </location>
</feature>
<dbReference type="Gene3D" id="1.20.1600.10">
    <property type="entry name" value="Outer membrane efflux proteins (OEP)"/>
    <property type="match status" value="1"/>
</dbReference>
<gene>
    <name evidence="3" type="ORF">N5C72_18435</name>
</gene>
<dbReference type="PANTHER" id="PTHR30203:SF24">
    <property type="entry name" value="BLR4935 PROTEIN"/>
    <property type="match status" value="1"/>
</dbReference>
<comment type="caution">
    <text evidence="3">The sequence shown here is derived from an EMBL/GenBank/DDBJ whole genome shotgun (WGS) entry which is preliminary data.</text>
</comment>
<sequence length="420" mass="46126">MRINTLLFSMAALMLYFPPSWSSAASSSSAPPVTMVNPEASLVLTLEHAIEIGLARSPVLSAARNQAEAKRGLLDQAGLLPNPSIDLSVDDHQRATRTTTTMINIPVEIGGKRAARKRAASLDRDISTRDIDTVRAEVRAQVVARFFEVAIAQETVRVSKDMARIAQEAYEMARKRVESGKAAPLERSRAEIEMANARIETRSAETSLANSITALAILLGDVTPSFSGVGVRIDDMPTRPSLDDPKAELSQSPRINAARLAVDLGKAEVDVERTKRYPDITVGVGMARDNEMGRNRAQFGISIPLPLFDRNQGNIYAATMQSYRAQDLLRDIEMRMTSELLQAVSRYDLAAASAREYRDAVLPRAEEAYQVARKGFEAGKMNYLEVLDAQRALSQANIAYLTVLSDSFQSRSEIDRVLGR</sequence>
<name>A0ABD4YY24_9BURK</name>
<dbReference type="RefSeq" id="WP_279991481.1">
    <property type="nucleotide sequence ID" value="NZ_JAOBZK010000027.1"/>
</dbReference>
<evidence type="ECO:0000313" key="4">
    <source>
        <dbReference type="Proteomes" id="UP001158644"/>
    </source>
</evidence>
<comment type="similarity">
    <text evidence="1">Belongs to the outer membrane factor (OMF) (TC 1.B.17) family.</text>
</comment>
<organism evidence="3 4">
    <name type="scientific">Achromobacter mucicolens</name>
    <dbReference type="NCBI Taxonomy" id="1389922"/>
    <lineage>
        <taxon>Bacteria</taxon>
        <taxon>Pseudomonadati</taxon>
        <taxon>Pseudomonadota</taxon>
        <taxon>Betaproteobacteria</taxon>
        <taxon>Burkholderiales</taxon>
        <taxon>Alcaligenaceae</taxon>
        <taxon>Achromobacter</taxon>
    </lineage>
</organism>
<dbReference type="InterPro" id="IPR003423">
    <property type="entry name" value="OMP_efflux"/>
</dbReference>
<dbReference type="InterPro" id="IPR010131">
    <property type="entry name" value="MdtP/NodT-like"/>
</dbReference>
<dbReference type="PANTHER" id="PTHR30203">
    <property type="entry name" value="OUTER MEMBRANE CATION EFFLUX PROTEIN"/>
    <property type="match status" value="1"/>
</dbReference>
<dbReference type="SUPFAM" id="SSF56954">
    <property type="entry name" value="Outer membrane efflux proteins (OEP)"/>
    <property type="match status" value="1"/>
</dbReference>
<reference evidence="3 4" key="1">
    <citation type="submission" date="2022-09" db="EMBL/GenBank/DDBJ databases">
        <title>Intensive care unit water sources are persistently colonized with multi-drug resistant bacteria and are the site of extensive horizontal gene transfer of antibiotic resistance genes.</title>
        <authorList>
            <person name="Diorio-Toth L."/>
        </authorList>
    </citation>
    <scope>NUCLEOTIDE SEQUENCE [LARGE SCALE GENOMIC DNA]</scope>
    <source>
        <strain evidence="3 4">GD03967</strain>
    </source>
</reference>
<dbReference type="Pfam" id="PF02321">
    <property type="entry name" value="OEP"/>
    <property type="match status" value="2"/>
</dbReference>
<dbReference type="AlphaFoldDB" id="A0ABD4YY24"/>
<protein>
    <submittedName>
        <fullName evidence="3">TolC family protein</fullName>
    </submittedName>
</protein>
<dbReference type="EMBL" id="JAOBZK010000027">
    <property type="protein sequence ID" value="MDH1180068.1"/>
    <property type="molecule type" value="Genomic_DNA"/>
</dbReference>
<evidence type="ECO:0000256" key="1">
    <source>
        <dbReference type="ARBA" id="ARBA00007613"/>
    </source>
</evidence>
<proteinExistence type="inferred from homology"/>
<accession>A0ABD4YY24</accession>
<keyword evidence="2" id="KW-0732">Signal</keyword>
<feature type="signal peptide" evidence="2">
    <location>
        <begin position="1"/>
        <end position="24"/>
    </location>
</feature>
<dbReference type="Proteomes" id="UP001158644">
    <property type="component" value="Unassembled WGS sequence"/>
</dbReference>
<evidence type="ECO:0000256" key="2">
    <source>
        <dbReference type="SAM" id="SignalP"/>
    </source>
</evidence>
<evidence type="ECO:0000313" key="3">
    <source>
        <dbReference type="EMBL" id="MDH1180068.1"/>
    </source>
</evidence>